<dbReference type="Pfam" id="PF07929">
    <property type="entry name" value="PRiA4_ORF3"/>
    <property type="match status" value="1"/>
</dbReference>
<gene>
    <name evidence="2" type="ORF">ACE5LO_13820</name>
</gene>
<dbReference type="Gene3D" id="3.10.290.30">
    <property type="entry name" value="MM3350-like"/>
    <property type="match status" value="1"/>
</dbReference>
<evidence type="ECO:0000313" key="2">
    <source>
        <dbReference type="EMBL" id="MFB5761471.1"/>
    </source>
</evidence>
<sequence length="377" mass="43991">MVYTCRIELDEITPKIWREFQFHPDVTFHQLHKIIQTVMGWEDYHLYQFHVNGQIIELPTPTFEDIEGREELNARREVVQKHVDEENSVFTYVYDFGDDWRHTITLIKSDLSTSDPTPLCLDGARSCPQEDVGGVWGHQHMLEVLLTPNHPEQGQFIGWIREGYDPESFSCEEVNLELQRQKDKLIPKSLVKLSESKKPVKLTKSVLNKHLKQLSNDQLIDLVKACYGASKDMERFLAVRILGDEAVESLFYEYQKKVENEFFPERGYGKLRLKEAKQAISEFERLTGSVKYSLELKLIYVENGIDFTLTYGDIDERFYYSMASMYAGIIGILNEDETADLFDEYEERIEAIILKTDGIGWGFHDNLADLHTQLRWI</sequence>
<protein>
    <submittedName>
        <fullName evidence="2">Plasmid pRiA4b ORF-3 family protein</fullName>
    </submittedName>
</protein>
<dbReference type="InterPro" id="IPR012912">
    <property type="entry name" value="Plasmid_pRiA4b_Orf3-like"/>
</dbReference>
<feature type="domain" description="Plasmid pRiA4b Orf3-like" evidence="1">
    <location>
        <begin position="2"/>
        <end position="172"/>
    </location>
</feature>
<organism evidence="2 3">
    <name type="scientific">Paenibacillus medicaginis</name>
    <dbReference type="NCBI Taxonomy" id="1470560"/>
    <lineage>
        <taxon>Bacteria</taxon>
        <taxon>Bacillati</taxon>
        <taxon>Bacillota</taxon>
        <taxon>Bacilli</taxon>
        <taxon>Bacillales</taxon>
        <taxon>Paenibacillaceae</taxon>
        <taxon>Paenibacillus</taxon>
    </lineage>
</organism>
<evidence type="ECO:0000259" key="1">
    <source>
        <dbReference type="Pfam" id="PF07929"/>
    </source>
</evidence>
<dbReference type="RefSeq" id="WP_375520610.1">
    <property type="nucleotide sequence ID" value="NZ_JBHIRY010000012.1"/>
</dbReference>
<comment type="caution">
    <text evidence="2">The sequence shown here is derived from an EMBL/GenBank/DDBJ whole genome shotgun (WGS) entry which is preliminary data.</text>
</comment>
<keyword evidence="3" id="KW-1185">Reference proteome</keyword>
<proteinExistence type="predicted"/>
<dbReference type="SUPFAM" id="SSF159941">
    <property type="entry name" value="MM3350-like"/>
    <property type="match status" value="1"/>
</dbReference>
<dbReference type="PANTHER" id="PTHR41878">
    <property type="entry name" value="LEXA REPRESSOR-RELATED"/>
    <property type="match status" value="1"/>
</dbReference>
<evidence type="ECO:0000313" key="3">
    <source>
        <dbReference type="Proteomes" id="UP001580430"/>
    </source>
</evidence>
<dbReference type="PANTHER" id="PTHR41878:SF1">
    <property type="entry name" value="TNPR PROTEIN"/>
    <property type="match status" value="1"/>
</dbReference>
<dbReference type="Proteomes" id="UP001580430">
    <property type="component" value="Unassembled WGS sequence"/>
</dbReference>
<accession>A0ABV5C215</accession>
<name>A0ABV5C215_9BACL</name>
<dbReference type="EMBL" id="JBHIRY010000012">
    <property type="protein sequence ID" value="MFB5761471.1"/>
    <property type="molecule type" value="Genomic_DNA"/>
</dbReference>
<dbReference type="InterPro" id="IPR024047">
    <property type="entry name" value="MM3350-like_sf"/>
</dbReference>
<reference evidence="2 3" key="1">
    <citation type="submission" date="2024-09" db="EMBL/GenBank/DDBJ databases">
        <title>Paenibacillus zeirhizospherea sp. nov., isolated from surface of the maize (Zea mays) roots in a horticulture field, Hungary.</title>
        <authorList>
            <person name="Marton D."/>
            <person name="Farkas M."/>
            <person name="Bedics A."/>
            <person name="Toth E."/>
            <person name="Tancsics A."/>
            <person name="Boka K."/>
            <person name="Marati G."/>
            <person name="Kriszt B."/>
            <person name="Cserhati M."/>
        </authorList>
    </citation>
    <scope>NUCLEOTIDE SEQUENCE [LARGE SCALE GENOMIC DNA]</scope>
    <source>
        <strain evidence="2 3">JCM 18446</strain>
    </source>
</reference>